<proteinExistence type="predicted"/>
<feature type="compositionally biased region" description="Polar residues" evidence="1">
    <location>
        <begin position="106"/>
        <end position="132"/>
    </location>
</feature>
<feature type="compositionally biased region" description="Basic and acidic residues" evidence="1">
    <location>
        <begin position="69"/>
        <end position="79"/>
    </location>
</feature>
<dbReference type="AlphaFoldDB" id="A0ABD1GI39"/>
<feature type="compositionally biased region" description="Low complexity" evidence="1">
    <location>
        <begin position="133"/>
        <end position="178"/>
    </location>
</feature>
<dbReference type="Proteomes" id="UP001567538">
    <property type="component" value="Unassembled WGS sequence"/>
</dbReference>
<gene>
    <name evidence="2" type="ORF">AAHA92_20722</name>
</gene>
<feature type="compositionally biased region" description="Polar residues" evidence="1">
    <location>
        <begin position="185"/>
        <end position="198"/>
    </location>
</feature>
<accession>A0ABD1GI39</accession>
<evidence type="ECO:0000313" key="2">
    <source>
        <dbReference type="EMBL" id="KAL1543792.1"/>
    </source>
</evidence>
<dbReference type="EMBL" id="JBEAFC010000008">
    <property type="protein sequence ID" value="KAL1543792.1"/>
    <property type="molecule type" value="Genomic_DNA"/>
</dbReference>
<evidence type="ECO:0000256" key="1">
    <source>
        <dbReference type="SAM" id="MobiDB-lite"/>
    </source>
</evidence>
<sequence>MDRMEKAILNALEKNKQPAPTEKCQAPLGQEEAFPHYGPPMEMEYQQANAMGNWNPGGHWNQNANWVPKQRDTPWRDHPNFCWTEPNSNPPPQAATNAHPQEERSQWPSRNNEGQNNWNSRGQGNQPNWSSRNQPSQYVPPYQQGQQGYQNQHQGNQGPRQGYNQHGGYQGNFQYNQGPDYNHPGSGSSQPYSRQQNRPTDDLVGDLLNLHQHIQSNIQANNDVVHKLQDAQLEQKAATDMLAKQLSQITTSINEMR</sequence>
<name>A0ABD1GI39_SALDI</name>
<feature type="region of interest" description="Disordered" evidence="1">
    <location>
        <begin position="54"/>
        <end position="202"/>
    </location>
</feature>
<evidence type="ECO:0000313" key="3">
    <source>
        <dbReference type="Proteomes" id="UP001567538"/>
    </source>
</evidence>
<keyword evidence="3" id="KW-1185">Reference proteome</keyword>
<organism evidence="2 3">
    <name type="scientific">Salvia divinorum</name>
    <name type="common">Maria pastora</name>
    <name type="synonym">Diviner's sage</name>
    <dbReference type="NCBI Taxonomy" id="28513"/>
    <lineage>
        <taxon>Eukaryota</taxon>
        <taxon>Viridiplantae</taxon>
        <taxon>Streptophyta</taxon>
        <taxon>Embryophyta</taxon>
        <taxon>Tracheophyta</taxon>
        <taxon>Spermatophyta</taxon>
        <taxon>Magnoliopsida</taxon>
        <taxon>eudicotyledons</taxon>
        <taxon>Gunneridae</taxon>
        <taxon>Pentapetalae</taxon>
        <taxon>asterids</taxon>
        <taxon>lamiids</taxon>
        <taxon>Lamiales</taxon>
        <taxon>Lamiaceae</taxon>
        <taxon>Nepetoideae</taxon>
        <taxon>Mentheae</taxon>
        <taxon>Salviinae</taxon>
        <taxon>Salvia</taxon>
        <taxon>Salvia subgen. Calosphace</taxon>
    </lineage>
</organism>
<comment type="caution">
    <text evidence="2">The sequence shown here is derived from an EMBL/GenBank/DDBJ whole genome shotgun (WGS) entry which is preliminary data.</text>
</comment>
<protein>
    <submittedName>
        <fullName evidence="2">Uncharacterized protein</fullName>
    </submittedName>
</protein>
<reference evidence="2 3" key="1">
    <citation type="submission" date="2024-06" db="EMBL/GenBank/DDBJ databases">
        <title>A chromosome level genome sequence of Diviner's sage (Salvia divinorum).</title>
        <authorList>
            <person name="Ford S.A."/>
            <person name="Ro D.-K."/>
            <person name="Ness R.W."/>
            <person name="Phillips M.A."/>
        </authorList>
    </citation>
    <scope>NUCLEOTIDE SEQUENCE [LARGE SCALE GENOMIC DNA]</scope>
    <source>
        <strain evidence="2">SAF-2024a</strain>
        <tissue evidence="2">Leaf</tissue>
    </source>
</reference>